<feature type="compositionally biased region" description="Basic and acidic residues" evidence="1">
    <location>
        <begin position="1"/>
        <end position="15"/>
    </location>
</feature>
<accession>A0A1G1ZIR2</accession>
<dbReference type="Proteomes" id="UP000177960">
    <property type="component" value="Unassembled WGS sequence"/>
</dbReference>
<organism evidence="2 3">
    <name type="scientific">Candidatus Harrisonbacteria bacterium RIFCSPHIGHO2_02_FULL_42_16</name>
    <dbReference type="NCBI Taxonomy" id="1798404"/>
    <lineage>
        <taxon>Bacteria</taxon>
        <taxon>Candidatus Harrisoniibacteriota</taxon>
    </lineage>
</organism>
<evidence type="ECO:0000256" key="1">
    <source>
        <dbReference type="SAM" id="MobiDB-lite"/>
    </source>
</evidence>
<reference evidence="2 3" key="1">
    <citation type="journal article" date="2016" name="Nat. Commun.">
        <title>Thousands of microbial genomes shed light on interconnected biogeochemical processes in an aquifer system.</title>
        <authorList>
            <person name="Anantharaman K."/>
            <person name="Brown C.T."/>
            <person name="Hug L.A."/>
            <person name="Sharon I."/>
            <person name="Castelle C.J."/>
            <person name="Probst A.J."/>
            <person name="Thomas B.C."/>
            <person name="Singh A."/>
            <person name="Wilkins M.J."/>
            <person name="Karaoz U."/>
            <person name="Brodie E.L."/>
            <person name="Williams K.H."/>
            <person name="Hubbard S.S."/>
            <person name="Banfield J.F."/>
        </authorList>
    </citation>
    <scope>NUCLEOTIDE SEQUENCE [LARGE SCALE GENOMIC DNA]</scope>
</reference>
<evidence type="ECO:0000313" key="2">
    <source>
        <dbReference type="EMBL" id="OGY63996.1"/>
    </source>
</evidence>
<name>A0A1G1ZIR2_9BACT</name>
<proteinExistence type="predicted"/>
<protein>
    <submittedName>
        <fullName evidence="2">Uncharacterized protein</fullName>
    </submittedName>
</protein>
<evidence type="ECO:0000313" key="3">
    <source>
        <dbReference type="Proteomes" id="UP000177960"/>
    </source>
</evidence>
<gene>
    <name evidence="2" type="ORF">A3B92_04160</name>
</gene>
<sequence>MESPKESEKEIKGENQDNQEGESSGASRVLVFNRNKYGGNPSYIYALSPNGSIFTPAELKEMLNNR</sequence>
<comment type="caution">
    <text evidence="2">The sequence shown here is derived from an EMBL/GenBank/DDBJ whole genome shotgun (WGS) entry which is preliminary data.</text>
</comment>
<dbReference type="EMBL" id="MHJG01000011">
    <property type="protein sequence ID" value="OGY63996.1"/>
    <property type="molecule type" value="Genomic_DNA"/>
</dbReference>
<feature type="region of interest" description="Disordered" evidence="1">
    <location>
        <begin position="1"/>
        <end position="27"/>
    </location>
</feature>
<feature type="compositionally biased region" description="Polar residues" evidence="1">
    <location>
        <begin position="16"/>
        <end position="26"/>
    </location>
</feature>
<dbReference type="AlphaFoldDB" id="A0A1G1ZIR2"/>